<dbReference type="Pfam" id="PF12019">
    <property type="entry name" value="GspH"/>
    <property type="match status" value="1"/>
</dbReference>
<evidence type="ECO:0000256" key="7">
    <source>
        <dbReference type="ARBA" id="ARBA00022989"/>
    </source>
</evidence>
<keyword evidence="3" id="KW-1003">Cell membrane</keyword>
<dbReference type="InterPro" id="IPR022346">
    <property type="entry name" value="T2SS_GspH"/>
</dbReference>
<evidence type="ECO:0000313" key="13">
    <source>
        <dbReference type="EMBL" id="HGQ85581.1"/>
    </source>
</evidence>
<keyword evidence="6 11" id="KW-0812">Transmembrane</keyword>
<keyword evidence="8 11" id="KW-0472">Membrane</keyword>
<evidence type="ECO:0000256" key="4">
    <source>
        <dbReference type="ARBA" id="ARBA00022481"/>
    </source>
</evidence>
<dbReference type="NCBIfam" id="TIGR02532">
    <property type="entry name" value="IV_pilin_GFxxxE"/>
    <property type="match status" value="1"/>
</dbReference>
<accession>A0A7C4NTB6</accession>
<organism evidence="13">
    <name type="scientific">Thermodesulfobacterium geofontis</name>
    <dbReference type="NCBI Taxonomy" id="1295609"/>
    <lineage>
        <taxon>Bacteria</taxon>
        <taxon>Pseudomonadati</taxon>
        <taxon>Thermodesulfobacteriota</taxon>
        <taxon>Thermodesulfobacteria</taxon>
        <taxon>Thermodesulfobacteriales</taxon>
        <taxon>Thermodesulfobacteriaceae</taxon>
        <taxon>Thermodesulfobacterium</taxon>
    </lineage>
</organism>
<dbReference type="InterPro" id="IPR045584">
    <property type="entry name" value="Pilin-like"/>
</dbReference>
<dbReference type="Gene3D" id="3.30.700.10">
    <property type="entry name" value="Glycoprotein, Type 4 Pilin"/>
    <property type="match status" value="1"/>
</dbReference>
<evidence type="ECO:0000259" key="12">
    <source>
        <dbReference type="Pfam" id="PF12019"/>
    </source>
</evidence>
<dbReference type="EMBL" id="DSZN01000076">
    <property type="protein sequence ID" value="HGQ85581.1"/>
    <property type="molecule type" value="Genomic_DNA"/>
</dbReference>
<evidence type="ECO:0000256" key="6">
    <source>
        <dbReference type="ARBA" id="ARBA00022692"/>
    </source>
</evidence>
<comment type="similarity">
    <text evidence="9">Belongs to the GSP H family.</text>
</comment>
<evidence type="ECO:0000256" key="2">
    <source>
        <dbReference type="ARBA" id="ARBA00021549"/>
    </source>
</evidence>
<evidence type="ECO:0000256" key="1">
    <source>
        <dbReference type="ARBA" id="ARBA00004377"/>
    </source>
</evidence>
<protein>
    <recommendedName>
        <fullName evidence="2">Type II secretion system protein H</fullName>
    </recommendedName>
    <alternativeName>
        <fullName evidence="10">General secretion pathway protein H</fullName>
    </alternativeName>
</protein>
<keyword evidence="4" id="KW-0488">Methylation</keyword>
<evidence type="ECO:0000256" key="8">
    <source>
        <dbReference type="ARBA" id="ARBA00023136"/>
    </source>
</evidence>
<comment type="caution">
    <text evidence="13">The sequence shown here is derived from an EMBL/GenBank/DDBJ whole genome shotgun (WGS) entry which is preliminary data.</text>
</comment>
<reference evidence="13" key="1">
    <citation type="journal article" date="2020" name="mSystems">
        <title>Genome- and Community-Level Interaction Insights into Carbon Utilization and Element Cycling Functions of Hydrothermarchaeota in Hydrothermal Sediment.</title>
        <authorList>
            <person name="Zhou Z."/>
            <person name="Liu Y."/>
            <person name="Xu W."/>
            <person name="Pan J."/>
            <person name="Luo Z.H."/>
            <person name="Li M."/>
        </authorList>
    </citation>
    <scope>NUCLEOTIDE SEQUENCE [LARGE SCALE GENOMIC DNA]</scope>
    <source>
        <strain evidence="13">SpSt-6</strain>
    </source>
</reference>
<dbReference type="Pfam" id="PF07963">
    <property type="entry name" value="N_methyl"/>
    <property type="match status" value="1"/>
</dbReference>
<evidence type="ECO:0000256" key="10">
    <source>
        <dbReference type="ARBA" id="ARBA00030775"/>
    </source>
</evidence>
<keyword evidence="7 11" id="KW-1133">Transmembrane helix</keyword>
<evidence type="ECO:0000256" key="3">
    <source>
        <dbReference type="ARBA" id="ARBA00022475"/>
    </source>
</evidence>
<comment type="subcellular location">
    <subcellularLocation>
        <location evidence="1">Cell inner membrane</location>
        <topology evidence="1">Single-pass membrane protein</topology>
    </subcellularLocation>
</comment>
<evidence type="ECO:0000256" key="5">
    <source>
        <dbReference type="ARBA" id="ARBA00022519"/>
    </source>
</evidence>
<proteinExistence type="inferred from homology"/>
<gene>
    <name evidence="13" type="ORF">ENT66_04400</name>
</gene>
<evidence type="ECO:0000256" key="11">
    <source>
        <dbReference type="SAM" id="Phobius"/>
    </source>
</evidence>
<feature type="domain" description="General secretion pathway GspH" evidence="12">
    <location>
        <begin position="48"/>
        <end position="140"/>
    </location>
</feature>
<sequence length="152" mass="16910">MEKGFTLIEFLIVVAIIVVLSTFAIPAWDRFMEINRFNSDIMAVEYTINRAKITAMSKTTNVGICVDNNRILIYDVGFPRGTNPCIGTLLFASVPRGVNTRISSTGSVIFDPRGFDILLGGTICIYNTELNTYYKIIISRGAQRLEKGEGRC</sequence>
<dbReference type="AlphaFoldDB" id="A0A7C4NTB6"/>
<dbReference type="InterPro" id="IPR012902">
    <property type="entry name" value="N_methyl_site"/>
</dbReference>
<evidence type="ECO:0000256" key="9">
    <source>
        <dbReference type="ARBA" id="ARBA00025772"/>
    </source>
</evidence>
<dbReference type="SUPFAM" id="SSF54523">
    <property type="entry name" value="Pili subunits"/>
    <property type="match status" value="1"/>
</dbReference>
<feature type="transmembrane region" description="Helical" evidence="11">
    <location>
        <begin position="6"/>
        <end position="28"/>
    </location>
</feature>
<dbReference type="PROSITE" id="PS00409">
    <property type="entry name" value="PROKAR_NTER_METHYL"/>
    <property type="match status" value="1"/>
</dbReference>
<name>A0A7C4NTB6_9BACT</name>
<keyword evidence="5" id="KW-0997">Cell inner membrane</keyword>